<evidence type="ECO:0000256" key="5">
    <source>
        <dbReference type="SAM" id="Phobius"/>
    </source>
</evidence>
<dbReference type="Pfam" id="PF04893">
    <property type="entry name" value="Yip1"/>
    <property type="match status" value="1"/>
</dbReference>
<feature type="transmembrane region" description="Helical" evidence="5">
    <location>
        <begin position="162"/>
        <end position="182"/>
    </location>
</feature>
<evidence type="ECO:0000313" key="7">
    <source>
        <dbReference type="EMBL" id="OMP66539.1"/>
    </source>
</evidence>
<dbReference type="InterPro" id="IPR006977">
    <property type="entry name" value="Yip1_dom"/>
</dbReference>
<dbReference type="AlphaFoldDB" id="A0A1V2A6B1"/>
<organism evidence="7 8">
    <name type="scientific">Domibacillus epiphyticus</name>
    <dbReference type="NCBI Taxonomy" id="1714355"/>
    <lineage>
        <taxon>Bacteria</taxon>
        <taxon>Bacillati</taxon>
        <taxon>Bacillota</taxon>
        <taxon>Bacilli</taxon>
        <taxon>Bacillales</taxon>
        <taxon>Bacillaceae</taxon>
        <taxon>Domibacillus</taxon>
    </lineage>
</organism>
<evidence type="ECO:0000256" key="3">
    <source>
        <dbReference type="ARBA" id="ARBA00022989"/>
    </source>
</evidence>
<sequence>MTTTEQNSVPKPSIFGLIANPGVQFERMKSRPVIWGPLFITLILSVSAFVLMSLLPQTLNMMVNDFGMSYEEARTTTLLTNSVVGLISFPIILLIAAGITYVVVKIAGGQTTYKHMISFTIFIMFITFIGQILNNGIALLAGTDPNVTSINGLIGVEGKVGGLLNTIEIFTIWATVLTGYGLHIVGSLSKRSATIITIIFFILMLIFGYLGGTVS</sequence>
<feature type="transmembrane region" description="Helical" evidence="5">
    <location>
        <begin position="116"/>
        <end position="142"/>
    </location>
</feature>
<proteinExistence type="predicted"/>
<evidence type="ECO:0000256" key="2">
    <source>
        <dbReference type="ARBA" id="ARBA00022692"/>
    </source>
</evidence>
<comment type="subcellular location">
    <subcellularLocation>
        <location evidence="1">Membrane</location>
        <topology evidence="1">Multi-pass membrane protein</topology>
    </subcellularLocation>
</comment>
<keyword evidence="2 5" id="KW-0812">Transmembrane</keyword>
<protein>
    <recommendedName>
        <fullName evidence="6">Yip1 domain-containing protein</fullName>
    </recommendedName>
</protein>
<evidence type="ECO:0000313" key="8">
    <source>
        <dbReference type="Proteomes" id="UP000188613"/>
    </source>
</evidence>
<feature type="transmembrane region" description="Helical" evidence="5">
    <location>
        <begin position="33"/>
        <end position="55"/>
    </location>
</feature>
<evidence type="ECO:0000256" key="1">
    <source>
        <dbReference type="ARBA" id="ARBA00004141"/>
    </source>
</evidence>
<evidence type="ECO:0000256" key="4">
    <source>
        <dbReference type="ARBA" id="ARBA00023136"/>
    </source>
</evidence>
<comment type="caution">
    <text evidence="7">The sequence shown here is derived from an EMBL/GenBank/DDBJ whole genome shotgun (WGS) entry which is preliminary data.</text>
</comment>
<keyword evidence="8" id="KW-1185">Reference proteome</keyword>
<dbReference type="STRING" id="1714355.BTO28_10810"/>
<name>A0A1V2A6B1_9BACI</name>
<dbReference type="GO" id="GO:0016020">
    <property type="term" value="C:membrane"/>
    <property type="evidence" value="ECO:0007669"/>
    <property type="project" value="UniProtKB-SubCell"/>
</dbReference>
<dbReference type="RefSeq" id="WP_076766126.1">
    <property type="nucleotide sequence ID" value="NZ_MSFI01000019.1"/>
</dbReference>
<feature type="domain" description="Yip1" evidence="6">
    <location>
        <begin position="15"/>
        <end position="207"/>
    </location>
</feature>
<keyword evidence="4 5" id="KW-0472">Membrane</keyword>
<reference evidence="7 8" key="1">
    <citation type="submission" date="2016-12" db="EMBL/GenBank/DDBJ databases">
        <title>Domibacillus sp. SAB 38T whole genome sequencing.</title>
        <authorList>
            <person name="Verma A."/>
            <person name="Ojha A.K."/>
            <person name="Krishnamurthi S."/>
        </authorList>
    </citation>
    <scope>NUCLEOTIDE SEQUENCE [LARGE SCALE GENOMIC DNA]</scope>
    <source>
        <strain evidence="7 8">SAB 38</strain>
    </source>
</reference>
<evidence type="ECO:0000259" key="6">
    <source>
        <dbReference type="Pfam" id="PF04893"/>
    </source>
</evidence>
<dbReference type="Proteomes" id="UP000188613">
    <property type="component" value="Unassembled WGS sequence"/>
</dbReference>
<gene>
    <name evidence="7" type="ORF">BTO28_10810</name>
</gene>
<feature type="transmembrane region" description="Helical" evidence="5">
    <location>
        <begin position="83"/>
        <end position="104"/>
    </location>
</feature>
<accession>A0A1V2A6B1</accession>
<keyword evidence="3 5" id="KW-1133">Transmembrane helix</keyword>
<dbReference type="EMBL" id="MSFI01000019">
    <property type="protein sequence ID" value="OMP66539.1"/>
    <property type="molecule type" value="Genomic_DNA"/>
</dbReference>
<dbReference type="OrthoDB" id="2940219at2"/>
<feature type="transmembrane region" description="Helical" evidence="5">
    <location>
        <begin position="194"/>
        <end position="212"/>
    </location>
</feature>